<dbReference type="Gene3D" id="3.50.50.60">
    <property type="entry name" value="FAD/NAD(P)-binding domain"/>
    <property type="match status" value="2"/>
</dbReference>
<dbReference type="InterPro" id="IPR036188">
    <property type="entry name" value="FAD/NAD-bd_sf"/>
</dbReference>
<dbReference type="NCBIfam" id="TIGR01318">
    <property type="entry name" value="gltD_gamma_fam"/>
    <property type="match status" value="1"/>
</dbReference>
<feature type="domain" description="4Fe-4S ferredoxin-type" evidence="6">
    <location>
        <begin position="133"/>
        <end position="166"/>
    </location>
</feature>
<evidence type="ECO:0000313" key="7">
    <source>
        <dbReference type="EMBL" id="EEQ11817.1"/>
    </source>
</evidence>
<dbReference type="CDD" id="cd10554">
    <property type="entry name" value="HycB_like"/>
    <property type="match status" value="1"/>
</dbReference>
<evidence type="ECO:0000256" key="5">
    <source>
        <dbReference type="ARBA" id="ARBA00023014"/>
    </source>
</evidence>
<keyword evidence="1" id="KW-0004">4Fe-4S</keyword>
<dbReference type="InterPro" id="IPR017900">
    <property type="entry name" value="4Fe4S_Fe_S_CS"/>
</dbReference>
<dbReference type="SUPFAM" id="SSF54862">
    <property type="entry name" value="4Fe-4S ferredoxins"/>
    <property type="match status" value="1"/>
</dbReference>
<dbReference type="PROSITE" id="PS51379">
    <property type="entry name" value="4FE4S_FER_2"/>
    <property type="match status" value="3"/>
</dbReference>
<keyword evidence="5" id="KW-0411">Iron-sulfur</keyword>
<evidence type="ECO:0000256" key="1">
    <source>
        <dbReference type="ARBA" id="ARBA00022485"/>
    </source>
</evidence>
<dbReference type="RefSeq" id="WP_004873957.1">
    <property type="nucleotide sequence ID" value="NZ_AALD02000005.1"/>
</dbReference>
<dbReference type="InterPro" id="IPR028261">
    <property type="entry name" value="DPD_II"/>
</dbReference>
<dbReference type="Gene3D" id="3.30.70.20">
    <property type="match status" value="2"/>
</dbReference>
<evidence type="ECO:0000259" key="6">
    <source>
        <dbReference type="PROSITE" id="PS51379"/>
    </source>
</evidence>
<comment type="caution">
    <text evidence="7">The sequence shown here is derived from an EMBL/GenBank/DDBJ whole genome shotgun (WGS) entry which is preliminary data.</text>
</comment>
<dbReference type="PANTHER" id="PTHR42783:SF3">
    <property type="entry name" value="GLUTAMATE SYNTHASE [NADPH] SMALL CHAIN-RELATED"/>
    <property type="match status" value="1"/>
</dbReference>
<dbReference type="InterPro" id="IPR006006">
    <property type="entry name" value="GltD-like"/>
</dbReference>
<dbReference type="PRINTS" id="PR00419">
    <property type="entry name" value="ADXRDTASE"/>
</dbReference>
<dbReference type="EMBL" id="AALD02000005">
    <property type="protein sequence ID" value="EEQ11817.1"/>
    <property type="molecule type" value="Genomic_DNA"/>
</dbReference>
<dbReference type="Proteomes" id="UP000003027">
    <property type="component" value="Unassembled WGS sequence"/>
</dbReference>
<evidence type="ECO:0000256" key="4">
    <source>
        <dbReference type="ARBA" id="ARBA00023004"/>
    </source>
</evidence>
<dbReference type="PROSITE" id="PS00198">
    <property type="entry name" value="4FE4S_FER_1"/>
    <property type="match status" value="1"/>
</dbReference>
<dbReference type="InterPro" id="IPR023753">
    <property type="entry name" value="FAD/NAD-binding_dom"/>
</dbReference>
<dbReference type="InterPro" id="IPR017896">
    <property type="entry name" value="4Fe4S_Fe-S-bd"/>
</dbReference>
<dbReference type="PANTHER" id="PTHR42783">
    <property type="entry name" value="GLUTAMATE SYNTHASE [NADPH] SMALL CHAIN"/>
    <property type="match status" value="1"/>
</dbReference>
<sequence length="693" mass="76019">MNPFIVADAESCIGCRSCEVACVVAHHEGKFPDKPEYFTPRLKVFKGRQGFNDPHGVNGTLSATAVFCHHCEDAPCASTCPNGAIVEMNNSIQVIQEKCIGCKTCMIACPFGMMTVVTETVQPASHRLADAYQRTEAQKCDLCIDQPDGPACIKTCPTQALTLVDQHYLLSQQRLKRQRTALNEHNGRLFSSATSAGVTHSFSPLSKNIRDAAPVNLLQRPRTPRREPKKLPLAERKSSFAEIYLPFTDGQINEQAERCLNCGDKTICQWSCPLHNAIPKWIALAHQGRIHEAAELSHQTSSLPEICGRVCPQDRLCEQACTLNDHDGAVTIGQIERHITETALATGWRPDMSQVKPTGKRVAIIGAGPAGLGCADILVRNGITPVVFDRYPEIGGLLTFGIPAFKLEKGVMSRRREIFSEMGVEFCLNTEIGRDITMESLLSDYDALFLGVGTYRSMRSGLENEDASGVYDALPFLIGNTQHLMGYTASSDHSYVSMENQYVSMENQRVVVLGGGDTAMDCVRTSLRHGAANVICAYRRDEKNMPGSKREVKNAREEGAEFMFNLQPQRIEIDEQGQVTGIKMVRTEMGQADAKGRRQAQPIAGSEHIIPADAVIMAFGFSPHRMSWLAEHNVVLDKQGRVVAPTISGYPYQTSNPKIFAGGDIVRGADLIVTAIAEGRKAAESIAYYLNVL</sequence>
<feature type="domain" description="4Fe-4S ferredoxin-type" evidence="6">
    <location>
        <begin position="90"/>
        <end position="119"/>
    </location>
</feature>
<keyword evidence="2" id="KW-0479">Metal-binding</keyword>
<evidence type="ECO:0000313" key="8">
    <source>
        <dbReference type="Proteomes" id="UP000003027"/>
    </source>
</evidence>
<feature type="domain" description="4Fe-4S ferredoxin-type" evidence="6">
    <location>
        <begin position="3"/>
        <end position="22"/>
    </location>
</feature>
<keyword evidence="4" id="KW-0408">Iron</keyword>
<dbReference type="Gene3D" id="1.10.1060.10">
    <property type="entry name" value="Alpha-helical ferredoxin"/>
    <property type="match status" value="1"/>
</dbReference>
<dbReference type="Pfam" id="PF14691">
    <property type="entry name" value="Fer4_20"/>
    <property type="match status" value="1"/>
</dbReference>
<name>A0ABP2EHH6_YERMW</name>
<gene>
    <name evidence="7" type="ORF">ymoll0001_4030</name>
</gene>
<evidence type="ECO:0000256" key="3">
    <source>
        <dbReference type="ARBA" id="ARBA00023002"/>
    </source>
</evidence>
<dbReference type="Pfam" id="PF07992">
    <property type="entry name" value="Pyr_redox_2"/>
    <property type="match status" value="1"/>
</dbReference>
<proteinExistence type="predicted"/>
<dbReference type="InterPro" id="IPR009051">
    <property type="entry name" value="Helical_ferredxn"/>
</dbReference>
<dbReference type="NCBIfam" id="NF009408">
    <property type="entry name" value="PRK12769.1"/>
    <property type="match status" value="1"/>
</dbReference>
<organism evidence="7 8">
    <name type="scientific">Yersinia mollaretii (strain ATCC 43969 / DSM 18520 / CIP 103324 / CNY 7263 / WAIP 204)</name>
    <dbReference type="NCBI Taxonomy" id="349967"/>
    <lineage>
        <taxon>Bacteria</taxon>
        <taxon>Pseudomonadati</taxon>
        <taxon>Pseudomonadota</taxon>
        <taxon>Gammaproteobacteria</taxon>
        <taxon>Enterobacterales</taxon>
        <taxon>Yersiniaceae</taxon>
        <taxon>Yersinia</taxon>
    </lineage>
</organism>
<dbReference type="Pfam" id="PF13247">
    <property type="entry name" value="Fer4_11"/>
    <property type="match status" value="1"/>
</dbReference>
<reference evidence="7" key="1">
    <citation type="submission" date="2008-12" db="EMBL/GenBank/DDBJ databases">
        <title>Annotation of the Yersinia mollaretii ATCC 43969 genome.</title>
        <authorList>
            <person name="Read T.D."/>
            <person name="Akmal A."/>
            <person name="Bishop-Lilly K."/>
            <person name="Chen P.E."/>
            <person name="Cook C."/>
            <person name="Kiley M.P."/>
            <person name="Lentz S."/>
            <person name="Mateczun A."/>
            <person name="Nagarajan N."/>
            <person name="Nolan N."/>
            <person name="Osborne B.I."/>
            <person name="Pop M."/>
            <person name="Sozhamannan S."/>
            <person name="Stewart A.C."/>
            <person name="Sulakvelidze A."/>
            <person name="Thomason B."/>
            <person name="Willner K."/>
            <person name="Zwick M.E."/>
        </authorList>
    </citation>
    <scope>NUCLEOTIDE SEQUENCE [LARGE SCALE GENOMIC DNA]</scope>
    <source>
        <strain evidence="7">ATCC 43969</strain>
    </source>
</reference>
<keyword evidence="8" id="KW-1185">Reference proteome</keyword>
<protein>
    <recommendedName>
        <fullName evidence="6">4Fe-4S ferredoxin-type domain-containing protein</fullName>
    </recommendedName>
</protein>
<accession>A0ABP2EHH6</accession>
<dbReference type="GeneID" id="57917638"/>
<dbReference type="SUPFAM" id="SSF51971">
    <property type="entry name" value="Nucleotide-binding domain"/>
    <property type="match status" value="1"/>
</dbReference>
<keyword evidence="3" id="KW-0560">Oxidoreductase</keyword>
<evidence type="ECO:0000256" key="2">
    <source>
        <dbReference type="ARBA" id="ARBA00022723"/>
    </source>
</evidence>